<comment type="caution">
    <text evidence="2">The sequence shown here is derived from an EMBL/GenBank/DDBJ whole genome shotgun (WGS) entry which is preliminary data.</text>
</comment>
<evidence type="ECO:0000313" key="2">
    <source>
        <dbReference type="EMBL" id="NDY93576.1"/>
    </source>
</evidence>
<dbReference type="Gene3D" id="3.40.50.150">
    <property type="entry name" value="Vaccinia Virus protein VP39"/>
    <property type="match status" value="1"/>
</dbReference>
<dbReference type="InterPro" id="IPR052514">
    <property type="entry name" value="SAM-dependent_MTase"/>
</dbReference>
<organism evidence="2 3">
    <name type="scientific">Ideonella livida</name>
    <dbReference type="NCBI Taxonomy" id="2707176"/>
    <lineage>
        <taxon>Bacteria</taxon>
        <taxon>Pseudomonadati</taxon>
        <taxon>Pseudomonadota</taxon>
        <taxon>Betaproteobacteria</taxon>
        <taxon>Burkholderiales</taxon>
        <taxon>Sphaerotilaceae</taxon>
        <taxon>Ideonella</taxon>
    </lineage>
</organism>
<name>A0A7C9PJI9_9BURK</name>
<keyword evidence="2" id="KW-0808">Transferase</keyword>
<protein>
    <submittedName>
        <fullName evidence="2">FkbM family methyltransferase</fullName>
    </submittedName>
</protein>
<dbReference type="Proteomes" id="UP000484255">
    <property type="component" value="Unassembled WGS sequence"/>
</dbReference>
<proteinExistence type="predicted"/>
<dbReference type="GO" id="GO:0032259">
    <property type="term" value="P:methylation"/>
    <property type="evidence" value="ECO:0007669"/>
    <property type="project" value="UniProtKB-KW"/>
</dbReference>
<dbReference type="InterPro" id="IPR029063">
    <property type="entry name" value="SAM-dependent_MTases_sf"/>
</dbReference>
<keyword evidence="2" id="KW-0489">Methyltransferase</keyword>
<dbReference type="GO" id="GO:0008168">
    <property type="term" value="F:methyltransferase activity"/>
    <property type="evidence" value="ECO:0007669"/>
    <property type="project" value="UniProtKB-KW"/>
</dbReference>
<dbReference type="SUPFAM" id="SSF53335">
    <property type="entry name" value="S-adenosyl-L-methionine-dependent methyltransferases"/>
    <property type="match status" value="1"/>
</dbReference>
<evidence type="ECO:0000313" key="3">
    <source>
        <dbReference type="Proteomes" id="UP000484255"/>
    </source>
</evidence>
<dbReference type="InterPro" id="IPR006342">
    <property type="entry name" value="FkbM_mtfrase"/>
</dbReference>
<dbReference type="PANTHER" id="PTHR34203">
    <property type="entry name" value="METHYLTRANSFERASE, FKBM FAMILY PROTEIN"/>
    <property type="match status" value="1"/>
</dbReference>
<dbReference type="RefSeq" id="WP_163459610.1">
    <property type="nucleotide sequence ID" value="NZ_JAAGOH010000039.1"/>
</dbReference>
<evidence type="ECO:0000259" key="1">
    <source>
        <dbReference type="Pfam" id="PF05050"/>
    </source>
</evidence>
<sequence>MRGPGLPSPRLQRTLQGLTRLPAWLDPLKAPLVAGGLALQEWGPLRPDPASPVHCEAGFALAGGPRAGMLNRIVAYRGLFEPGLTRFIQAQVQAGDVAVDLGANAGYFSLLLARQVGPQGRVLAVEAAPGNVRRLQANLAANPALSPQVQLVHAAVTDAEGARGGSCAFHVHARNDMHCRLAPPSRRELDGWLMGQRHWRTVQVPARQLGELLGPLAPQVSFLKLDIEGAEHRVLPELLDLCTHPRLTLALELKAPHHHRALGLLEAAGLQLHDLGNDYRWLLNRRPAPALRPLSYAQAQARRFMLDVVARR</sequence>
<dbReference type="AlphaFoldDB" id="A0A7C9PJI9"/>
<reference evidence="2 3" key="1">
    <citation type="submission" date="2020-02" db="EMBL/GenBank/DDBJ databases">
        <title>Ideonella bacterium strain TBM-1.</title>
        <authorList>
            <person name="Chen W.-M."/>
        </authorList>
    </citation>
    <scope>NUCLEOTIDE SEQUENCE [LARGE SCALE GENOMIC DNA]</scope>
    <source>
        <strain evidence="2 3">TBM-1</strain>
    </source>
</reference>
<dbReference type="NCBIfam" id="TIGR01444">
    <property type="entry name" value="fkbM_fam"/>
    <property type="match status" value="1"/>
</dbReference>
<feature type="domain" description="Methyltransferase FkbM" evidence="1">
    <location>
        <begin position="100"/>
        <end position="269"/>
    </location>
</feature>
<dbReference type="PANTHER" id="PTHR34203:SF15">
    <property type="entry name" value="SLL1173 PROTEIN"/>
    <property type="match status" value="1"/>
</dbReference>
<dbReference type="EMBL" id="JAAGOH010000039">
    <property type="protein sequence ID" value="NDY93576.1"/>
    <property type="molecule type" value="Genomic_DNA"/>
</dbReference>
<keyword evidence="3" id="KW-1185">Reference proteome</keyword>
<dbReference type="Pfam" id="PF05050">
    <property type="entry name" value="Methyltransf_21"/>
    <property type="match status" value="1"/>
</dbReference>
<gene>
    <name evidence="2" type="ORF">G3A44_20505</name>
</gene>
<accession>A0A7C9PJI9</accession>
<dbReference type="CDD" id="cd02440">
    <property type="entry name" value="AdoMet_MTases"/>
    <property type="match status" value="1"/>
</dbReference>